<organism evidence="2 3">
    <name type="scientific">Gallibacterium trehalosifermentans</name>
    <dbReference type="NCBI Taxonomy" id="516935"/>
    <lineage>
        <taxon>Bacteria</taxon>
        <taxon>Pseudomonadati</taxon>
        <taxon>Pseudomonadota</taxon>
        <taxon>Gammaproteobacteria</taxon>
        <taxon>Pasteurellales</taxon>
        <taxon>Pasteurellaceae</taxon>
        <taxon>Gallibacterium</taxon>
    </lineage>
</organism>
<dbReference type="Proteomes" id="UP001589767">
    <property type="component" value="Unassembled WGS sequence"/>
</dbReference>
<dbReference type="EMBL" id="JBHLWB010000006">
    <property type="protein sequence ID" value="MFC0309305.1"/>
    <property type="molecule type" value="Genomic_DNA"/>
</dbReference>
<reference evidence="2 3" key="1">
    <citation type="submission" date="2024-09" db="EMBL/GenBank/DDBJ databases">
        <authorList>
            <person name="Sun Q."/>
            <person name="Mori K."/>
        </authorList>
    </citation>
    <scope>NUCLEOTIDE SEQUENCE [LARGE SCALE GENOMIC DNA]</scope>
    <source>
        <strain evidence="2 3">CCM 7539</strain>
    </source>
</reference>
<evidence type="ECO:0000313" key="3">
    <source>
        <dbReference type="Proteomes" id="UP001589767"/>
    </source>
</evidence>
<dbReference type="RefSeq" id="WP_382370639.1">
    <property type="nucleotide sequence ID" value="NZ_JBHLWB010000006.1"/>
</dbReference>
<proteinExistence type="predicted"/>
<keyword evidence="3" id="KW-1185">Reference proteome</keyword>
<gene>
    <name evidence="2" type="ORF">ACFFHK_06215</name>
</gene>
<sequence length="48" mass="5402">MIQYLIVIVFFIGAIAYLGYHFKQSRSKNGACGNCCRCGTQSKRKSCH</sequence>
<keyword evidence="1" id="KW-0472">Membrane</keyword>
<accession>A0ABV6H100</accession>
<keyword evidence="1" id="KW-1133">Transmembrane helix</keyword>
<comment type="caution">
    <text evidence="2">The sequence shown here is derived from an EMBL/GenBank/DDBJ whole genome shotgun (WGS) entry which is preliminary data.</text>
</comment>
<feature type="transmembrane region" description="Helical" evidence="1">
    <location>
        <begin position="6"/>
        <end position="22"/>
    </location>
</feature>
<name>A0ABV6H100_9PAST</name>
<dbReference type="Pfam" id="PF12669">
    <property type="entry name" value="FeoB_associated"/>
    <property type="match status" value="1"/>
</dbReference>
<keyword evidence="1" id="KW-0812">Transmembrane</keyword>
<evidence type="ECO:0000256" key="1">
    <source>
        <dbReference type="SAM" id="Phobius"/>
    </source>
</evidence>
<evidence type="ECO:0000313" key="2">
    <source>
        <dbReference type="EMBL" id="MFC0309305.1"/>
    </source>
</evidence>
<protein>
    <submittedName>
        <fullName evidence="2">FeoB-associated Cys-rich membrane protein</fullName>
    </submittedName>
</protein>